<keyword evidence="2" id="KW-0805">Transcription regulation</keyword>
<evidence type="ECO:0000256" key="5">
    <source>
        <dbReference type="ARBA" id="ARBA00023242"/>
    </source>
</evidence>
<evidence type="ECO:0000256" key="3">
    <source>
        <dbReference type="ARBA" id="ARBA00023125"/>
    </source>
</evidence>
<dbReference type="GO" id="GO:0003700">
    <property type="term" value="F:DNA-binding transcription factor activity"/>
    <property type="evidence" value="ECO:0007669"/>
    <property type="project" value="InterPro"/>
</dbReference>
<protein>
    <recommendedName>
        <fullName evidence="7">WRKY domain-containing protein</fullName>
    </recommendedName>
</protein>
<keyword evidence="9" id="KW-1185">Reference proteome</keyword>
<dbReference type="InterPro" id="IPR003657">
    <property type="entry name" value="WRKY_dom"/>
</dbReference>
<dbReference type="EMBL" id="OX465085">
    <property type="protein sequence ID" value="CAI9302566.1"/>
    <property type="molecule type" value="Genomic_DNA"/>
</dbReference>
<evidence type="ECO:0000259" key="7">
    <source>
        <dbReference type="PROSITE" id="PS50811"/>
    </source>
</evidence>
<evidence type="ECO:0000256" key="2">
    <source>
        <dbReference type="ARBA" id="ARBA00023015"/>
    </source>
</evidence>
<dbReference type="SMART" id="SM00774">
    <property type="entry name" value="WRKY"/>
    <property type="match status" value="1"/>
</dbReference>
<dbReference type="Gene3D" id="2.20.25.80">
    <property type="entry name" value="WRKY domain"/>
    <property type="match status" value="1"/>
</dbReference>
<comment type="subcellular location">
    <subcellularLocation>
        <location evidence="1">Nucleus</location>
    </subcellularLocation>
</comment>
<feature type="domain" description="WRKY" evidence="7">
    <location>
        <begin position="119"/>
        <end position="181"/>
    </location>
</feature>
<dbReference type="InterPro" id="IPR036576">
    <property type="entry name" value="WRKY_dom_sf"/>
</dbReference>
<gene>
    <name evidence="8" type="ORF">LSALG_LOCUS41049</name>
</gene>
<keyword evidence="3" id="KW-0238">DNA-binding</keyword>
<evidence type="ECO:0000256" key="1">
    <source>
        <dbReference type="ARBA" id="ARBA00004123"/>
    </source>
</evidence>
<dbReference type="AlphaFoldDB" id="A0AA36A2E0"/>
<evidence type="ECO:0000313" key="9">
    <source>
        <dbReference type="Proteomes" id="UP001177003"/>
    </source>
</evidence>
<organism evidence="8 9">
    <name type="scientific">Lactuca saligna</name>
    <name type="common">Willowleaf lettuce</name>
    <dbReference type="NCBI Taxonomy" id="75948"/>
    <lineage>
        <taxon>Eukaryota</taxon>
        <taxon>Viridiplantae</taxon>
        <taxon>Streptophyta</taxon>
        <taxon>Embryophyta</taxon>
        <taxon>Tracheophyta</taxon>
        <taxon>Spermatophyta</taxon>
        <taxon>Magnoliopsida</taxon>
        <taxon>eudicotyledons</taxon>
        <taxon>Gunneridae</taxon>
        <taxon>Pentapetalae</taxon>
        <taxon>asterids</taxon>
        <taxon>campanulids</taxon>
        <taxon>Asterales</taxon>
        <taxon>Asteraceae</taxon>
        <taxon>Cichorioideae</taxon>
        <taxon>Cichorieae</taxon>
        <taxon>Lactucinae</taxon>
        <taxon>Lactuca</taxon>
    </lineage>
</organism>
<reference evidence="8" key="1">
    <citation type="submission" date="2023-04" db="EMBL/GenBank/DDBJ databases">
        <authorList>
            <person name="Vijverberg K."/>
            <person name="Xiong W."/>
            <person name="Schranz E."/>
        </authorList>
    </citation>
    <scope>NUCLEOTIDE SEQUENCE</scope>
</reference>
<feature type="region of interest" description="Disordered" evidence="6">
    <location>
        <begin position="213"/>
        <end position="244"/>
    </location>
</feature>
<evidence type="ECO:0000313" key="8">
    <source>
        <dbReference type="EMBL" id="CAI9302566.1"/>
    </source>
</evidence>
<dbReference type="Pfam" id="PF03106">
    <property type="entry name" value="WRKY"/>
    <property type="match status" value="1"/>
</dbReference>
<evidence type="ECO:0000256" key="4">
    <source>
        <dbReference type="ARBA" id="ARBA00023163"/>
    </source>
</evidence>
<sequence length="282" mass="31721">MEETSSPNKKRLIAELIKGRDSTKKLQNLLRRKVDDDDGSVSADDLVMKILGSFSDSLSVLSSCGSAVLCPVPVSMYVGSACSGDRTCDSGESEKKPAPAVKDRRGCYKRRKTEDSRVKIVDTIEDGYAWRKYGQKEILNAKFPRCYFRCTHKNEGCKALRQVQKLEDGSQMFHITYYGHHTCQNMNKNTHMFSDSGALSFFLHNFKDSNTNNLPSSPSTITNVHNTPSMEQEDDSNVQSDEHIHSSNYGQSSIASWNDIFDHGSSMDDLKFDDAVFCKFDY</sequence>
<name>A0AA36A2E0_LACSI</name>
<dbReference type="InterPro" id="IPR044810">
    <property type="entry name" value="WRKY_plant"/>
</dbReference>
<keyword evidence="5" id="KW-0539">Nucleus</keyword>
<dbReference type="PANTHER" id="PTHR31282">
    <property type="entry name" value="WRKY TRANSCRIPTION FACTOR 21-RELATED"/>
    <property type="match status" value="1"/>
</dbReference>
<dbReference type="SUPFAM" id="SSF118290">
    <property type="entry name" value="WRKY DNA-binding domain"/>
    <property type="match status" value="1"/>
</dbReference>
<feature type="compositionally biased region" description="Low complexity" evidence="6">
    <location>
        <begin position="213"/>
        <end position="223"/>
    </location>
</feature>
<dbReference type="Proteomes" id="UP001177003">
    <property type="component" value="Chromosome 9"/>
</dbReference>
<dbReference type="GO" id="GO:0005634">
    <property type="term" value="C:nucleus"/>
    <property type="evidence" value="ECO:0007669"/>
    <property type="project" value="UniProtKB-SubCell"/>
</dbReference>
<accession>A0AA36A2E0</accession>
<evidence type="ECO:0000256" key="6">
    <source>
        <dbReference type="SAM" id="MobiDB-lite"/>
    </source>
</evidence>
<proteinExistence type="predicted"/>
<dbReference type="GO" id="GO:0043565">
    <property type="term" value="F:sequence-specific DNA binding"/>
    <property type="evidence" value="ECO:0007669"/>
    <property type="project" value="InterPro"/>
</dbReference>
<dbReference type="PROSITE" id="PS50811">
    <property type="entry name" value="WRKY"/>
    <property type="match status" value="1"/>
</dbReference>
<keyword evidence="4" id="KW-0804">Transcription</keyword>